<evidence type="ECO:0000256" key="1">
    <source>
        <dbReference type="SAM" id="MobiDB-lite"/>
    </source>
</evidence>
<dbReference type="Gene3D" id="1.25.40.10">
    <property type="entry name" value="Tetratricopeptide repeat domain"/>
    <property type="match status" value="1"/>
</dbReference>
<evidence type="ECO:0000313" key="2">
    <source>
        <dbReference type="EMBL" id="UZJ30542.1"/>
    </source>
</evidence>
<dbReference type="PANTHER" id="PTHR47691">
    <property type="entry name" value="REGULATOR-RELATED"/>
    <property type="match status" value="1"/>
</dbReference>
<dbReference type="Proteomes" id="UP001164959">
    <property type="component" value="Chromosome"/>
</dbReference>
<dbReference type="InterPro" id="IPR027417">
    <property type="entry name" value="P-loop_NTPase"/>
</dbReference>
<keyword evidence="2" id="KW-0067">ATP-binding</keyword>
<organism evidence="2 3">
    <name type="scientific">Streptomyces endophytica</name>
    <dbReference type="NCBI Taxonomy" id="2991496"/>
    <lineage>
        <taxon>Bacteria</taxon>
        <taxon>Bacillati</taxon>
        <taxon>Actinomycetota</taxon>
        <taxon>Actinomycetes</taxon>
        <taxon>Kitasatosporales</taxon>
        <taxon>Streptomycetaceae</taxon>
        <taxon>Streptomyces</taxon>
    </lineage>
</organism>
<dbReference type="EMBL" id="CP110636">
    <property type="protein sequence ID" value="UZJ30542.1"/>
    <property type="molecule type" value="Genomic_DNA"/>
</dbReference>
<protein>
    <submittedName>
        <fullName evidence="2">ATP-binding protein</fullName>
    </submittedName>
</protein>
<gene>
    <name evidence="2" type="ORF">OJ254_09480</name>
</gene>
<dbReference type="Gene3D" id="3.40.50.300">
    <property type="entry name" value="P-loop containing nucleotide triphosphate hydrolases"/>
    <property type="match status" value="1"/>
</dbReference>
<dbReference type="PRINTS" id="PR00364">
    <property type="entry name" value="DISEASERSIST"/>
</dbReference>
<proteinExistence type="predicted"/>
<evidence type="ECO:0000313" key="3">
    <source>
        <dbReference type="Proteomes" id="UP001164959"/>
    </source>
</evidence>
<dbReference type="SUPFAM" id="SSF48452">
    <property type="entry name" value="TPR-like"/>
    <property type="match status" value="1"/>
</dbReference>
<feature type="region of interest" description="Disordered" evidence="1">
    <location>
        <begin position="701"/>
        <end position="736"/>
    </location>
</feature>
<reference evidence="2" key="1">
    <citation type="submission" date="2022-11" db="EMBL/GenBank/DDBJ databases">
        <title>Identification and genomic analyses of a novel endophytic actinobacterium Streptomyces endophytica sp. nov. with potential for biocontrol of Yam anthracnose.</title>
        <authorList>
            <person name="Huang X."/>
        </authorList>
    </citation>
    <scope>NUCLEOTIDE SEQUENCE</scope>
    <source>
        <strain evidence="2">HNM0140</strain>
    </source>
</reference>
<sequence length="736" mass="78795">MHRNGNAIGGSARIEGPTVQAGDVHGGIHIHARDPAGPPARLPVPRQLLPVSAHFTDREGDLAALNGLRTSGPDGSTPLIVVSGPAGVGKTALVSRWLGDLAEHFPDGQLYADLRGHSADGPATPSEVLGQFLRALGIGPIPAGLGEQTALWRSVTAGLRVSVMLDNVFSAAQVRPLLTGGRSGLMVATSRHRLTGLRADGALHHQLGLLDAAAAEEMLSRGVGAERVRSEAGDAHRLIALCGGLPLALCLASARLASRPRQPMRSLVESLAEGRRRLAALTIEEESSVHHALDASYAVLPDDAARLYRRLALLPARTVEARIAASACAVPLEEAEQLLDALVEANLVEDIGPDSYRFHDLVRLHAAERGRAEEPPEARSEALRRVCDWYLATATEAQRFLSPIQLTLRRTYVHPVELPCPFTEPSGALGWLDGHRLDLLAAVRAAYEEGWDDLAWQLVDALWPLFHRLRHHELWLEAHMVGLRAARRGKDRAAERQMLNSGAIGFSVAGRVEDAVRWFTWSLEAAQEAGDARDEGQALHGIGSAHRQAGRFGEAGAFLHRAIETWEAVGYPRGAALSRIVLGEMALESPGALWDGRPAAEYFALARRTLLAVDDPYDAARALAFHGRARAVAGAYEDGAGELRAALAFFEEAGATPWQARVLEMLGRSAADHADARTAYDCFGRARDLYALQSPSDAQRMADLLATAPAEPADAEPADAEPADAEPADPEGPAPR</sequence>
<keyword evidence="3" id="KW-1185">Reference proteome</keyword>
<keyword evidence="2" id="KW-0547">Nucleotide-binding</keyword>
<dbReference type="GO" id="GO:0005524">
    <property type="term" value="F:ATP binding"/>
    <property type="evidence" value="ECO:0007669"/>
    <property type="project" value="UniProtKB-KW"/>
</dbReference>
<dbReference type="RefSeq" id="WP_265361977.1">
    <property type="nucleotide sequence ID" value="NZ_CP110636.1"/>
</dbReference>
<dbReference type="PANTHER" id="PTHR47691:SF3">
    <property type="entry name" value="HTH-TYPE TRANSCRIPTIONAL REGULATOR RV0890C-RELATED"/>
    <property type="match status" value="1"/>
</dbReference>
<dbReference type="SUPFAM" id="SSF52540">
    <property type="entry name" value="P-loop containing nucleoside triphosphate hydrolases"/>
    <property type="match status" value="1"/>
</dbReference>
<feature type="compositionally biased region" description="Low complexity" evidence="1">
    <location>
        <begin position="702"/>
        <end position="712"/>
    </location>
</feature>
<feature type="compositionally biased region" description="Acidic residues" evidence="1">
    <location>
        <begin position="713"/>
        <end position="729"/>
    </location>
</feature>
<accession>A0ABY6PAC0</accession>
<dbReference type="InterPro" id="IPR011990">
    <property type="entry name" value="TPR-like_helical_dom_sf"/>
</dbReference>
<name>A0ABY6PAC0_9ACTN</name>